<feature type="transmembrane region" description="Helical" evidence="1">
    <location>
        <begin position="352"/>
        <end position="370"/>
    </location>
</feature>
<feature type="transmembrane region" description="Helical" evidence="1">
    <location>
        <begin position="96"/>
        <end position="116"/>
    </location>
</feature>
<feature type="transmembrane region" description="Helical" evidence="1">
    <location>
        <begin position="304"/>
        <end position="322"/>
    </location>
</feature>
<evidence type="ECO:0000313" key="2">
    <source>
        <dbReference type="EMBL" id="PLW78361.1"/>
    </source>
</evidence>
<gene>
    <name evidence="2" type="ORF">C0081_04505</name>
</gene>
<feature type="transmembrane region" description="Helical" evidence="1">
    <location>
        <begin position="23"/>
        <end position="45"/>
    </location>
</feature>
<feature type="transmembrane region" description="Helical" evidence="1">
    <location>
        <begin position="153"/>
        <end position="172"/>
    </location>
</feature>
<keyword evidence="1" id="KW-1133">Transmembrane helix</keyword>
<keyword evidence="1" id="KW-0812">Transmembrane</keyword>
<proteinExistence type="predicted"/>
<feature type="transmembrane region" description="Helical" evidence="1">
    <location>
        <begin position="215"/>
        <end position="239"/>
    </location>
</feature>
<comment type="caution">
    <text evidence="2">The sequence shown here is derived from an EMBL/GenBank/DDBJ whole genome shotgun (WGS) entry which is preliminary data.</text>
</comment>
<organism evidence="2 3">
    <name type="scientific">Cohaesibacter celericrescens</name>
    <dbReference type="NCBI Taxonomy" id="2067669"/>
    <lineage>
        <taxon>Bacteria</taxon>
        <taxon>Pseudomonadati</taxon>
        <taxon>Pseudomonadota</taxon>
        <taxon>Alphaproteobacteria</taxon>
        <taxon>Hyphomicrobiales</taxon>
        <taxon>Cohaesibacteraceae</taxon>
    </lineage>
</organism>
<reference evidence="2 3" key="1">
    <citation type="submission" date="2018-01" db="EMBL/GenBank/DDBJ databases">
        <title>The draft genome sequence of Cohaesibacter sp. H1304.</title>
        <authorList>
            <person name="Wang N.-N."/>
            <person name="Du Z.-J."/>
        </authorList>
    </citation>
    <scope>NUCLEOTIDE SEQUENCE [LARGE SCALE GENOMIC DNA]</scope>
    <source>
        <strain evidence="2 3">H1304</strain>
    </source>
</reference>
<evidence type="ECO:0000313" key="3">
    <source>
        <dbReference type="Proteomes" id="UP000234881"/>
    </source>
</evidence>
<sequence>MTKNGNEALDMRGNGFGIIDRKVTIVVSGIFVLAACHLLTTIPYGRSFHDLFVLLDGAYRISVGQMPHVDFSSPIGPLLLFVMRAGEMLFPQGNAFVVYHALMWLLLTPAVTMLAPRFSSYRAFLAALGIFAAIMLLPMTLDDTYLSEISYFASYNRFATGILLLIGLWYVLPKSRFDGFLLAFLLFLLVFIKITAAMVGLGIVVSALVLRRAEWWTGALAAVWLFGSMVVLETATGLVSGYMSDIGTMIALNEESGVYAFFYSAFNNWLVLLLAGLLVSTALWSFVKQTDIGTVGLFPSIRQFWIREAFLIDTVLLVIAAWGAESQNTGGLGLIAAAAIFFHPVAWRSDRLITALLVTAMIFPVANMAVKRSLKILIRERVAAPVQPMEILAKGTRIPLPTYEGARFFSEILHEKLELLREIQAKRYFFSHDPQSNAPAFALARYMDTVRAIENFKERNYKDLATSFTSLVFSDPFARTLGLMPAKGTMLTMDLDRTVPHFTKESAGDYLKTANGVFVDRCDIVGEDFGALFDPVLKTDFNKLPLTACWDFYIRKTSLE</sequence>
<feature type="transmembrane region" description="Helical" evidence="1">
    <location>
        <begin position="260"/>
        <end position="284"/>
    </location>
</feature>
<feature type="transmembrane region" description="Helical" evidence="1">
    <location>
        <begin position="329"/>
        <end position="346"/>
    </location>
</feature>
<dbReference type="EMBL" id="PKUQ01000008">
    <property type="protein sequence ID" value="PLW78361.1"/>
    <property type="molecule type" value="Genomic_DNA"/>
</dbReference>
<protein>
    <recommendedName>
        <fullName evidence="4">Glycosyltransferase RgtA/B/C/D-like domain-containing protein</fullName>
    </recommendedName>
</protein>
<name>A0A2N5XV22_9HYPH</name>
<keyword evidence="3" id="KW-1185">Reference proteome</keyword>
<dbReference type="AlphaFoldDB" id="A0A2N5XV22"/>
<dbReference type="OrthoDB" id="7993201at2"/>
<feature type="transmembrane region" description="Helical" evidence="1">
    <location>
        <begin position="179"/>
        <end position="209"/>
    </location>
</feature>
<dbReference type="Proteomes" id="UP000234881">
    <property type="component" value="Unassembled WGS sequence"/>
</dbReference>
<dbReference type="RefSeq" id="WP_101532612.1">
    <property type="nucleotide sequence ID" value="NZ_PKUQ01000008.1"/>
</dbReference>
<feature type="transmembrane region" description="Helical" evidence="1">
    <location>
        <begin position="123"/>
        <end position="141"/>
    </location>
</feature>
<evidence type="ECO:0008006" key="4">
    <source>
        <dbReference type="Google" id="ProtNLM"/>
    </source>
</evidence>
<keyword evidence="1" id="KW-0472">Membrane</keyword>
<evidence type="ECO:0000256" key="1">
    <source>
        <dbReference type="SAM" id="Phobius"/>
    </source>
</evidence>
<accession>A0A2N5XV22</accession>